<dbReference type="SUPFAM" id="SSF46548">
    <property type="entry name" value="alpha-helical ferredoxin"/>
    <property type="match status" value="1"/>
</dbReference>
<proteinExistence type="predicted"/>
<sequence>MSVGKANSLPGNIELKQKIKDFCLNQGADLVGFASVSRWEQMNEVPPDFRPASIWAPAKTVVVIGMAMPLPIVETTPSILHKELYDTCNRELDSLGFNLTRYLNRLQQAGYFFTRDGYASLKILKEKPFAAFSHVMAGKYAGLGTIGLSHNLLTPQFGPRVRLVSVFTSADIEPDPMIEKELCIKCEACAKCCPKDALKPKEEELIADYDKLACIEMAEELTRRRCYPCGICIKVCPVGKDRLLYKQKGILKKYLQESEALSINPDDPEYKSWTHIRKYGSW</sequence>
<dbReference type="AlphaFoldDB" id="A0A0W8E1G6"/>
<dbReference type="PANTHER" id="PTHR42827">
    <property type="entry name" value="IRON-SULFUR CLUSTER-BINDING PROTEIN-RELATED"/>
    <property type="match status" value="1"/>
</dbReference>
<dbReference type="Pfam" id="PF12838">
    <property type="entry name" value="Fer4_7"/>
    <property type="match status" value="1"/>
</dbReference>
<dbReference type="PANTHER" id="PTHR42827:SF1">
    <property type="entry name" value="IRON-SULFUR CLUSTER-BINDING PROTEIN"/>
    <property type="match status" value="1"/>
</dbReference>
<evidence type="ECO:0000313" key="2">
    <source>
        <dbReference type="EMBL" id="KUG02527.1"/>
    </source>
</evidence>
<dbReference type="Gene3D" id="3.30.70.3270">
    <property type="match status" value="1"/>
</dbReference>
<protein>
    <submittedName>
        <fullName evidence="2">Iron-sulfur cluster-binding protein</fullName>
    </submittedName>
</protein>
<feature type="domain" description="4Fe-4S ferredoxin-type" evidence="1">
    <location>
        <begin position="217"/>
        <end position="246"/>
    </location>
</feature>
<organism evidence="2">
    <name type="scientific">hydrocarbon metagenome</name>
    <dbReference type="NCBI Taxonomy" id="938273"/>
    <lineage>
        <taxon>unclassified sequences</taxon>
        <taxon>metagenomes</taxon>
        <taxon>ecological metagenomes</taxon>
    </lineage>
</organism>
<name>A0A0W8E1G6_9ZZZZ</name>
<dbReference type="PROSITE" id="PS51379">
    <property type="entry name" value="4FE4S_FER_2"/>
    <property type="match status" value="2"/>
</dbReference>
<reference evidence="2" key="1">
    <citation type="journal article" date="2015" name="Proc. Natl. Acad. Sci. U.S.A.">
        <title>Networks of energetic and metabolic interactions define dynamics in microbial communities.</title>
        <authorList>
            <person name="Embree M."/>
            <person name="Liu J.K."/>
            <person name="Al-Bassam M.M."/>
            <person name="Zengler K."/>
        </authorList>
    </citation>
    <scope>NUCLEOTIDE SEQUENCE</scope>
</reference>
<dbReference type="InterPro" id="IPR017896">
    <property type="entry name" value="4Fe4S_Fe-S-bd"/>
</dbReference>
<gene>
    <name evidence="2" type="ORF">ASZ90_020159</name>
</gene>
<evidence type="ECO:0000259" key="1">
    <source>
        <dbReference type="PROSITE" id="PS51379"/>
    </source>
</evidence>
<feature type="domain" description="4Fe-4S ferredoxin-type" evidence="1">
    <location>
        <begin position="174"/>
        <end position="203"/>
    </location>
</feature>
<dbReference type="EMBL" id="LNQE01001918">
    <property type="protein sequence ID" value="KUG02527.1"/>
    <property type="molecule type" value="Genomic_DNA"/>
</dbReference>
<accession>A0A0W8E1G6</accession>
<comment type="caution">
    <text evidence="2">The sequence shown here is derived from an EMBL/GenBank/DDBJ whole genome shotgun (WGS) entry which is preliminary data.</text>
</comment>